<name>A0A919CRS9_9PROT</name>
<organism evidence="2 3">
    <name type="scientific">Thalassobaculum fulvum</name>
    <dbReference type="NCBI Taxonomy" id="1633335"/>
    <lineage>
        <taxon>Bacteria</taxon>
        <taxon>Pseudomonadati</taxon>
        <taxon>Pseudomonadota</taxon>
        <taxon>Alphaproteobacteria</taxon>
        <taxon>Rhodospirillales</taxon>
        <taxon>Thalassobaculaceae</taxon>
        <taxon>Thalassobaculum</taxon>
    </lineage>
</organism>
<sequence length="373" mass="39033">MKTDIVVVGNGPTARLAFLALNGLGLEVVAVAPADDRRSDPRTTALMPSSVHALDRLGIDVRPRSTALTELVVETTGPLGLVSERFTADDAGEPFLAQNLFVADLMALMPIADPVDSDAAALAFEATRTTVLTADGDRIEARLVVAADGVGSTIREQAGITLRRRTLDRHAYCAPAELERPHAGLCIERYDDIGTVTVIPVGERDASLITIVEPGQANALAALDGAAAGAWLSRRQPAYGAIRITGRPALFPLSIGWAPEPARNRVVAVGEAAHVAPPIGAQGWNMAVADIMALRAVLQSAQAAGIDIGSPRSLDAYARRRRPDLAGRMSAIGMLAGIATRSDGPVGLMRQAGLLALSGFGGAKRKLMRTGLR</sequence>
<dbReference type="PRINTS" id="PR00420">
    <property type="entry name" value="RNGMNOXGNASE"/>
</dbReference>
<proteinExistence type="predicted"/>
<dbReference type="GO" id="GO:0071949">
    <property type="term" value="F:FAD binding"/>
    <property type="evidence" value="ECO:0007669"/>
    <property type="project" value="InterPro"/>
</dbReference>
<evidence type="ECO:0000259" key="1">
    <source>
        <dbReference type="Pfam" id="PF01494"/>
    </source>
</evidence>
<dbReference type="Proteomes" id="UP000630353">
    <property type="component" value="Unassembled WGS sequence"/>
</dbReference>
<dbReference type="EMBL" id="BMZS01000012">
    <property type="protein sequence ID" value="GHD60824.1"/>
    <property type="molecule type" value="Genomic_DNA"/>
</dbReference>
<accession>A0A919CRS9</accession>
<comment type="caution">
    <text evidence="2">The sequence shown here is derived from an EMBL/GenBank/DDBJ whole genome shotgun (WGS) entry which is preliminary data.</text>
</comment>
<evidence type="ECO:0000313" key="3">
    <source>
        <dbReference type="Proteomes" id="UP000630353"/>
    </source>
</evidence>
<dbReference type="PANTHER" id="PTHR43876">
    <property type="entry name" value="UBIQUINONE BIOSYNTHESIS MONOOXYGENASE COQ6, MITOCHONDRIAL"/>
    <property type="match status" value="1"/>
</dbReference>
<dbReference type="RefSeq" id="WP_189994312.1">
    <property type="nucleotide sequence ID" value="NZ_BMZS01000012.1"/>
</dbReference>
<dbReference type="AlphaFoldDB" id="A0A919CRS9"/>
<gene>
    <name evidence="2" type="ORF">GCM10017083_47260</name>
</gene>
<protein>
    <submittedName>
        <fullName evidence="2">2-octaprenyl-6-methoxyphenyl hydroxylase</fullName>
    </submittedName>
</protein>
<dbReference type="PANTHER" id="PTHR43876:SF7">
    <property type="entry name" value="UBIQUINONE BIOSYNTHESIS MONOOXYGENASE COQ6, MITOCHONDRIAL"/>
    <property type="match status" value="1"/>
</dbReference>
<dbReference type="SUPFAM" id="SSF51905">
    <property type="entry name" value="FAD/NAD(P)-binding domain"/>
    <property type="match status" value="1"/>
</dbReference>
<reference evidence="2" key="2">
    <citation type="submission" date="2020-09" db="EMBL/GenBank/DDBJ databases">
        <authorList>
            <person name="Sun Q."/>
            <person name="Kim S."/>
        </authorList>
    </citation>
    <scope>NUCLEOTIDE SEQUENCE</scope>
    <source>
        <strain evidence="2">KCTC 42651</strain>
    </source>
</reference>
<dbReference type="InterPro" id="IPR002938">
    <property type="entry name" value="FAD-bd"/>
</dbReference>
<dbReference type="Gene3D" id="3.50.50.60">
    <property type="entry name" value="FAD/NAD(P)-binding domain"/>
    <property type="match status" value="2"/>
</dbReference>
<dbReference type="InterPro" id="IPR036188">
    <property type="entry name" value="FAD/NAD-bd_sf"/>
</dbReference>
<keyword evidence="3" id="KW-1185">Reference proteome</keyword>
<feature type="domain" description="FAD-binding" evidence="1">
    <location>
        <begin position="2"/>
        <end position="323"/>
    </location>
</feature>
<dbReference type="Pfam" id="PF01494">
    <property type="entry name" value="FAD_binding_3"/>
    <property type="match status" value="1"/>
</dbReference>
<evidence type="ECO:0000313" key="2">
    <source>
        <dbReference type="EMBL" id="GHD60824.1"/>
    </source>
</evidence>
<reference evidence="2" key="1">
    <citation type="journal article" date="2014" name="Int. J. Syst. Evol. Microbiol.">
        <title>Complete genome sequence of Corynebacterium casei LMG S-19264T (=DSM 44701T), isolated from a smear-ripened cheese.</title>
        <authorList>
            <consortium name="US DOE Joint Genome Institute (JGI-PGF)"/>
            <person name="Walter F."/>
            <person name="Albersmeier A."/>
            <person name="Kalinowski J."/>
            <person name="Ruckert C."/>
        </authorList>
    </citation>
    <scope>NUCLEOTIDE SEQUENCE</scope>
    <source>
        <strain evidence="2">KCTC 42651</strain>
    </source>
</reference>
<dbReference type="InterPro" id="IPR051205">
    <property type="entry name" value="UbiH/COQ6_monooxygenase"/>
</dbReference>